<keyword evidence="1" id="KW-0805">Transcription regulation</keyword>
<dbReference type="PANTHER" id="PTHR30385">
    <property type="entry name" value="SIGMA FACTOR F FLAGELLAR"/>
    <property type="match status" value="1"/>
</dbReference>
<evidence type="ECO:0000313" key="6">
    <source>
        <dbReference type="EMBL" id="DAF60048.1"/>
    </source>
</evidence>
<proteinExistence type="predicted"/>
<dbReference type="InterPro" id="IPR013325">
    <property type="entry name" value="RNA_pol_sigma_r2"/>
</dbReference>
<feature type="domain" description="RNA polymerase sigma-70 region 4" evidence="5">
    <location>
        <begin position="181"/>
        <end position="227"/>
    </location>
</feature>
<dbReference type="Gene3D" id="1.20.140.160">
    <property type="match status" value="1"/>
</dbReference>
<keyword evidence="3" id="KW-0238">DNA-binding</keyword>
<dbReference type="Gene3D" id="1.10.1740.10">
    <property type="match status" value="1"/>
</dbReference>
<dbReference type="Pfam" id="PF04545">
    <property type="entry name" value="Sigma70_r4"/>
    <property type="match status" value="1"/>
</dbReference>
<dbReference type="GO" id="GO:0016987">
    <property type="term" value="F:sigma factor activity"/>
    <property type="evidence" value="ECO:0007669"/>
    <property type="project" value="UniProtKB-KW"/>
</dbReference>
<dbReference type="SUPFAM" id="SSF88946">
    <property type="entry name" value="Sigma2 domain of RNA polymerase sigma factors"/>
    <property type="match status" value="1"/>
</dbReference>
<evidence type="ECO:0000256" key="2">
    <source>
        <dbReference type="ARBA" id="ARBA00023082"/>
    </source>
</evidence>
<keyword evidence="4" id="KW-0804">Transcription</keyword>
<dbReference type="EMBL" id="BK032782">
    <property type="protein sequence ID" value="DAF60048.1"/>
    <property type="molecule type" value="Genomic_DNA"/>
</dbReference>
<dbReference type="InterPro" id="IPR000943">
    <property type="entry name" value="RNA_pol_sigma70"/>
</dbReference>
<name>A0A8S5TA86_9CAUD</name>
<dbReference type="GO" id="GO:0006352">
    <property type="term" value="P:DNA-templated transcription initiation"/>
    <property type="evidence" value="ECO:0007669"/>
    <property type="project" value="InterPro"/>
</dbReference>
<dbReference type="GO" id="GO:0003677">
    <property type="term" value="F:DNA binding"/>
    <property type="evidence" value="ECO:0007669"/>
    <property type="project" value="UniProtKB-KW"/>
</dbReference>
<dbReference type="InterPro" id="IPR013324">
    <property type="entry name" value="RNA_pol_sigma_r3/r4-like"/>
</dbReference>
<evidence type="ECO:0000256" key="4">
    <source>
        <dbReference type="ARBA" id="ARBA00023163"/>
    </source>
</evidence>
<accession>A0A8S5TA86</accession>
<sequence length="291" mass="32860">MEQKQAKNDQQATNAALAALAAAGNTFALGQLWEVNKGFVRRQLWKWYAKNKPVADNAGLTFEDLTQEAYFAVDFAATHYNAEQGSFTTYLNYALLKQIRTATCGEHARVVPTEDGRRVAVSANPLNECSSLDVRLDEADEGSSTKGETIEDPAATQAFQQAEDGVYTEELHTALETAMTQHLTEREADVLRRRYYDGQTLQAIGEELGVRGERVRIIEGKAIRKMKGLSSIQRWHDDVITTRAWHGTGWNAWNRYGSVEERTAEYWDDQMKKSEERMRELVELYGISAII</sequence>
<evidence type="ECO:0000259" key="5">
    <source>
        <dbReference type="Pfam" id="PF04545"/>
    </source>
</evidence>
<dbReference type="CDD" id="cd06171">
    <property type="entry name" value="Sigma70_r4"/>
    <property type="match status" value="1"/>
</dbReference>
<dbReference type="PRINTS" id="PR00046">
    <property type="entry name" value="SIGMA70FCT"/>
</dbReference>
<protein>
    <submittedName>
        <fullName evidence="6">DNA directed RNA polymerase subunit</fullName>
    </submittedName>
</protein>
<dbReference type="InterPro" id="IPR007630">
    <property type="entry name" value="RNA_pol_sigma70_r4"/>
</dbReference>
<dbReference type="NCBIfam" id="TIGR02937">
    <property type="entry name" value="sigma70-ECF"/>
    <property type="match status" value="1"/>
</dbReference>
<evidence type="ECO:0000256" key="3">
    <source>
        <dbReference type="ARBA" id="ARBA00023125"/>
    </source>
</evidence>
<evidence type="ECO:0000256" key="1">
    <source>
        <dbReference type="ARBA" id="ARBA00023015"/>
    </source>
</evidence>
<dbReference type="InterPro" id="IPR014284">
    <property type="entry name" value="RNA_pol_sigma-70_dom"/>
</dbReference>
<dbReference type="SUPFAM" id="SSF88659">
    <property type="entry name" value="Sigma3 and sigma4 domains of RNA polymerase sigma factors"/>
    <property type="match status" value="1"/>
</dbReference>
<organism evidence="6">
    <name type="scientific">Siphoviridae sp. ctMCY8</name>
    <dbReference type="NCBI Taxonomy" id="2827854"/>
    <lineage>
        <taxon>Viruses</taxon>
        <taxon>Duplodnaviria</taxon>
        <taxon>Heunggongvirae</taxon>
        <taxon>Uroviricota</taxon>
        <taxon>Caudoviricetes</taxon>
    </lineage>
</organism>
<reference evidence="6" key="1">
    <citation type="journal article" date="2021" name="Proc. Natl. Acad. Sci. U.S.A.">
        <title>A Catalog of Tens of Thousands of Viruses from Human Metagenomes Reveals Hidden Associations with Chronic Diseases.</title>
        <authorList>
            <person name="Tisza M.J."/>
            <person name="Buck C.B."/>
        </authorList>
    </citation>
    <scope>NUCLEOTIDE SEQUENCE</scope>
    <source>
        <strain evidence="6">CtMCY8</strain>
    </source>
</reference>
<keyword evidence="2" id="KW-0731">Sigma factor</keyword>